<evidence type="ECO:0000256" key="4">
    <source>
        <dbReference type="ARBA" id="ARBA00022807"/>
    </source>
</evidence>
<protein>
    <submittedName>
        <fullName evidence="11">P34 probable thiol protease</fullName>
    </submittedName>
    <submittedName>
        <fullName evidence="10">p34 putative thiol protease</fullName>
        <ecNumber evidence="10">3.4.22.-</ecNumber>
    </submittedName>
</protein>
<feature type="signal peptide" evidence="7">
    <location>
        <begin position="1"/>
        <end position="25"/>
    </location>
</feature>
<keyword evidence="2 10" id="KW-0645">Protease</keyword>
<evidence type="ECO:0000259" key="9">
    <source>
        <dbReference type="SMART" id="SM00848"/>
    </source>
</evidence>
<dbReference type="SMART" id="SM00848">
    <property type="entry name" value="Inhibitor_I29"/>
    <property type="match status" value="1"/>
</dbReference>
<dbReference type="InterPro" id="IPR013201">
    <property type="entry name" value="Prot_inhib_I29"/>
</dbReference>
<dbReference type="Proteomes" id="UP000053555">
    <property type="component" value="Unassembled WGS sequence"/>
</dbReference>
<dbReference type="PROSITE" id="PS00139">
    <property type="entry name" value="THIOL_PROTEASE_CYS"/>
    <property type="match status" value="1"/>
</dbReference>
<dbReference type="FunFam" id="3.90.70.10:FF:000177">
    <property type="entry name" value="Cysteine proteinase RD21A"/>
    <property type="match status" value="1"/>
</dbReference>
<keyword evidence="7" id="KW-0732">Signal</keyword>
<evidence type="ECO:0000313" key="10">
    <source>
        <dbReference type="EMBL" id="KHN41568.1"/>
    </source>
</evidence>
<dbReference type="CDD" id="cd02248">
    <property type="entry name" value="Peptidase_C1A"/>
    <property type="match status" value="1"/>
</dbReference>
<dbReference type="InterPro" id="IPR000169">
    <property type="entry name" value="Pept_cys_AS"/>
</dbReference>
<feature type="domain" description="Cathepsin propeptide inhibitor" evidence="9">
    <location>
        <begin position="52"/>
        <end position="111"/>
    </location>
</feature>
<dbReference type="PRINTS" id="PR00705">
    <property type="entry name" value="PAPAIN"/>
</dbReference>
<dbReference type="SMART" id="SM00645">
    <property type="entry name" value="Pept_C1"/>
    <property type="match status" value="1"/>
</dbReference>
<dbReference type="InterPro" id="IPR025661">
    <property type="entry name" value="Pept_asp_AS"/>
</dbReference>
<dbReference type="EMBL" id="QZWG01000016">
    <property type="protein sequence ID" value="RZB60494.1"/>
    <property type="molecule type" value="Genomic_DNA"/>
</dbReference>
<dbReference type="InterPro" id="IPR039417">
    <property type="entry name" value="Peptidase_C1A_papain-like"/>
</dbReference>
<dbReference type="InterPro" id="IPR025660">
    <property type="entry name" value="Pept_his_AS"/>
</dbReference>
<comment type="similarity">
    <text evidence="1">Belongs to the peptidase C1 family.</text>
</comment>
<evidence type="ECO:0000256" key="2">
    <source>
        <dbReference type="ARBA" id="ARBA00022670"/>
    </source>
</evidence>
<evidence type="ECO:0000256" key="3">
    <source>
        <dbReference type="ARBA" id="ARBA00022801"/>
    </source>
</evidence>
<evidence type="ECO:0000256" key="6">
    <source>
        <dbReference type="ARBA" id="ARBA00023180"/>
    </source>
</evidence>
<dbReference type="Pfam" id="PF00112">
    <property type="entry name" value="Peptidase_C1"/>
    <property type="match status" value="1"/>
</dbReference>
<dbReference type="EC" id="3.4.22.-" evidence="10"/>
<keyword evidence="5" id="KW-1015">Disulfide bond</keyword>
<keyword evidence="12" id="KW-1185">Reference proteome</keyword>
<dbReference type="GO" id="GO:0006508">
    <property type="term" value="P:proteolysis"/>
    <property type="evidence" value="ECO:0007669"/>
    <property type="project" value="UniProtKB-KW"/>
</dbReference>
<dbReference type="InterPro" id="IPR013128">
    <property type="entry name" value="Peptidase_C1A"/>
</dbReference>
<name>A0A0B2SA23_GLYSO</name>
<dbReference type="AlphaFoldDB" id="A0A0B2SA23"/>
<gene>
    <name evidence="11" type="ORF">D0Y65_043315</name>
    <name evidence="10" type="ORF">glysoja_045759</name>
</gene>
<dbReference type="EMBL" id="KN644947">
    <property type="protein sequence ID" value="KHN41568.1"/>
    <property type="molecule type" value="Genomic_DNA"/>
</dbReference>
<evidence type="ECO:0000259" key="8">
    <source>
        <dbReference type="SMART" id="SM00645"/>
    </source>
</evidence>
<evidence type="ECO:0000313" key="11">
    <source>
        <dbReference type="EMBL" id="RZB60494.1"/>
    </source>
</evidence>
<dbReference type="PANTHER" id="PTHR12411">
    <property type="entry name" value="CYSTEINE PROTEASE FAMILY C1-RELATED"/>
    <property type="match status" value="1"/>
</dbReference>
<keyword evidence="6" id="KW-0325">Glycoprotein</keyword>
<dbReference type="SUPFAM" id="SSF54001">
    <property type="entry name" value="Cysteine proteinases"/>
    <property type="match status" value="1"/>
</dbReference>
<dbReference type="Pfam" id="PF08246">
    <property type="entry name" value="Inhibitor_I29"/>
    <property type="match status" value="1"/>
</dbReference>
<evidence type="ECO:0000256" key="5">
    <source>
        <dbReference type="ARBA" id="ARBA00023157"/>
    </source>
</evidence>
<keyword evidence="3 10" id="KW-0378">Hydrolase</keyword>
<dbReference type="InterPro" id="IPR038765">
    <property type="entry name" value="Papain-like_cys_pep_sf"/>
</dbReference>
<dbReference type="Gene3D" id="3.90.70.10">
    <property type="entry name" value="Cysteine proteinases"/>
    <property type="match status" value="1"/>
</dbReference>
<dbReference type="GO" id="GO:0008234">
    <property type="term" value="F:cysteine-type peptidase activity"/>
    <property type="evidence" value="ECO:0007669"/>
    <property type="project" value="UniProtKB-KW"/>
</dbReference>
<evidence type="ECO:0000313" key="12">
    <source>
        <dbReference type="Proteomes" id="UP000289340"/>
    </source>
</evidence>
<dbReference type="PROSITE" id="PS00639">
    <property type="entry name" value="THIOL_PROTEASE_HIS"/>
    <property type="match status" value="1"/>
</dbReference>
<proteinExistence type="inferred from homology"/>
<organism evidence="10">
    <name type="scientific">Glycine soja</name>
    <name type="common">Wild soybean</name>
    <dbReference type="NCBI Taxonomy" id="3848"/>
    <lineage>
        <taxon>Eukaryota</taxon>
        <taxon>Viridiplantae</taxon>
        <taxon>Streptophyta</taxon>
        <taxon>Embryophyta</taxon>
        <taxon>Tracheophyta</taxon>
        <taxon>Spermatophyta</taxon>
        <taxon>Magnoliopsida</taxon>
        <taxon>eudicotyledons</taxon>
        <taxon>Gunneridae</taxon>
        <taxon>Pentapetalae</taxon>
        <taxon>rosids</taxon>
        <taxon>fabids</taxon>
        <taxon>Fabales</taxon>
        <taxon>Fabaceae</taxon>
        <taxon>Papilionoideae</taxon>
        <taxon>50 kb inversion clade</taxon>
        <taxon>NPAAA clade</taxon>
        <taxon>indigoferoid/millettioid clade</taxon>
        <taxon>Phaseoleae</taxon>
        <taxon>Glycine</taxon>
        <taxon>Glycine subgen. Soja</taxon>
    </lineage>
</organism>
<sequence>MIISQLSKLFIFFFICITLICFSSSSNFPVQYSILGPNLDKLPSQDETIQLFQLWRKEHGLVYKDLKEMAKRFEFFLSNLNYIIEFNAKRSSPSGYLLGLNNFADWSPSEFQEIYLHSLDMPTDSAPKLNGPLLSCIAPSSLDWRNKVAVTAIKNQGSCGSCWAFSAAGAIEGIHAITTGELISLSEQELVNCDRVSKGCNGGWVNKAFDWVISNGGITLEAEYPYTGKDGGNCNSDKVPIKATIDGYEQVEQSDNGLLCSIVKQPISICLNATDFQLYESGIFDGQQCSSSSKYTNHCVLIVGYDSSNGEDYWIVKNSWGTKWGINGYIWIKRNTGLPYGVCGMNAWAYNPTIRK</sequence>
<dbReference type="Proteomes" id="UP000289340">
    <property type="component" value="Chromosome 16"/>
</dbReference>
<feature type="chain" id="PRO_5040562969" evidence="7">
    <location>
        <begin position="26"/>
        <end position="356"/>
    </location>
</feature>
<feature type="domain" description="Peptidase C1A papain C-terminal" evidence="8">
    <location>
        <begin position="138"/>
        <end position="353"/>
    </location>
</feature>
<evidence type="ECO:0000256" key="1">
    <source>
        <dbReference type="ARBA" id="ARBA00008455"/>
    </source>
</evidence>
<reference evidence="10" key="1">
    <citation type="submission" date="2014-07" db="EMBL/GenBank/DDBJ databases">
        <title>Identification of a novel salt tolerance gene in wild soybean by whole-genome sequencing.</title>
        <authorList>
            <person name="Lam H.-M."/>
            <person name="Qi X."/>
            <person name="Li M.-W."/>
            <person name="Liu X."/>
            <person name="Xie M."/>
            <person name="Ni M."/>
            <person name="Xu X."/>
        </authorList>
    </citation>
    <scope>NUCLEOTIDE SEQUENCE [LARGE SCALE GENOMIC DNA]</scope>
    <source>
        <tissue evidence="10">Root</tissue>
    </source>
</reference>
<dbReference type="PROSITE" id="PS00640">
    <property type="entry name" value="THIOL_PROTEASE_ASN"/>
    <property type="match status" value="1"/>
</dbReference>
<dbReference type="InterPro" id="IPR000668">
    <property type="entry name" value="Peptidase_C1A_C"/>
</dbReference>
<evidence type="ECO:0000256" key="7">
    <source>
        <dbReference type="SAM" id="SignalP"/>
    </source>
</evidence>
<accession>A0A0B2SA23</accession>
<reference evidence="11 12" key="2">
    <citation type="submission" date="2018-09" db="EMBL/GenBank/DDBJ databases">
        <title>A high-quality reference genome of wild soybean provides a powerful tool to mine soybean genomes.</title>
        <authorList>
            <person name="Xie M."/>
            <person name="Chung C.Y.L."/>
            <person name="Li M.-W."/>
            <person name="Wong F.-L."/>
            <person name="Chan T.-F."/>
            <person name="Lam H.-M."/>
        </authorList>
    </citation>
    <scope>NUCLEOTIDE SEQUENCE [LARGE SCALE GENOMIC DNA]</scope>
    <source>
        <strain evidence="12">cv. W05</strain>
        <tissue evidence="11">Hypocotyl of etiolated seedlings</tissue>
    </source>
</reference>
<keyword evidence="4" id="KW-0788">Thiol protease</keyword>